<accession>A0A6B1DTN9</accession>
<keyword evidence="1 4" id="KW-0378">Hydrolase</keyword>
<gene>
    <name evidence="4" type="ORF">F4Y08_05255</name>
</gene>
<dbReference type="InterPro" id="IPR036452">
    <property type="entry name" value="Ribo_hydro-like"/>
</dbReference>
<feature type="domain" description="Inosine/uridine-preferring nucleoside hydrolase" evidence="3">
    <location>
        <begin position="8"/>
        <end position="303"/>
    </location>
</feature>
<sequence>MSEPRHRIIYDTDPGVDDSMAFFLAHASPEIELLALTTVFGNGGIETTTANALRLLETVDRPDIPVLQGAAKPLLHPYDGRGAMVHGSDGLGDSHMPPSSLLPADGRAAHFIVEQIMAAPGEVTLVAVGPLTNLALAVSLEPGIAVAVREVIIMGGAATVAGNASPVAEANIHNDAAAARIVFEAGWPLTMVGLDVTQATIMSSAYLDDLYAIGNPATDFIARIVPFYHQFHTRQGVDGIFVHDSSAIMYAIDPTLYETRSAYVRVCLGYEGTRGQTIPDWRAQWRAEPTCNVCLGVDAERLKAMYRERLTNGFA</sequence>
<dbReference type="GO" id="GO:0006152">
    <property type="term" value="P:purine nucleoside catabolic process"/>
    <property type="evidence" value="ECO:0007669"/>
    <property type="project" value="TreeGrafter"/>
</dbReference>
<evidence type="ECO:0000256" key="1">
    <source>
        <dbReference type="ARBA" id="ARBA00022801"/>
    </source>
</evidence>
<dbReference type="SUPFAM" id="SSF53590">
    <property type="entry name" value="Nucleoside hydrolase"/>
    <property type="match status" value="1"/>
</dbReference>
<name>A0A6B1DTN9_9CHLR</name>
<dbReference type="PANTHER" id="PTHR12304">
    <property type="entry name" value="INOSINE-URIDINE PREFERRING NUCLEOSIDE HYDROLASE"/>
    <property type="match status" value="1"/>
</dbReference>
<keyword evidence="2" id="KW-0326">Glycosidase</keyword>
<proteinExistence type="predicted"/>
<dbReference type="AlphaFoldDB" id="A0A6B1DTN9"/>
<dbReference type="Pfam" id="PF01156">
    <property type="entry name" value="IU_nuc_hydro"/>
    <property type="match status" value="1"/>
</dbReference>
<reference evidence="4" key="1">
    <citation type="submission" date="2019-09" db="EMBL/GenBank/DDBJ databases">
        <title>Characterisation of the sponge microbiome using genome-centric metagenomics.</title>
        <authorList>
            <person name="Engelberts J.P."/>
            <person name="Robbins S.J."/>
            <person name="De Goeij J.M."/>
            <person name="Aranda M."/>
            <person name="Bell S.C."/>
            <person name="Webster N.S."/>
        </authorList>
    </citation>
    <scope>NUCLEOTIDE SEQUENCE</scope>
    <source>
        <strain evidence="4">SB0662_bin_9</strain>
    </source>
</reference>
<dbReference type="Gene3D" id="3.90.245.10">
    <property type="entry name" value="Ribonucleoside hydrolase-like"/>
    <property type="match status" value="1"/>
</dbReference>
<dbReference type="GO" id="GO:0008477">
    <property type="term" value="F:purine nucleosidase activity"/>
    <property type="evidence" value="ECO:0007669"/>
    <property type="project" value="TreeGrafter"/>
</dbReference>
<evidence type="ECO:0000259" key="3">
    <source>
        <dbReference type="Pfam" id="PF01156"/>
    </source>
</evidence>
<dbReference type="EMBL" id="VXPY01000033">
    <property type="protein sequence ID" value="MYD89734.1"/>
    <property type="molecule type" value="Genomic_DNA"/>
</dbReference>
<evidence type="ECO:0000256" key="2">
    <source>
        <dbReference type="ARBA" id="ARBA00023295"/>
    </source>
</evidence>
<organism evidence="4">
    <name type="scientific">Caldilineaceae bacterium SB0662_bin_9</name>
    <dbReference type="NCBI Taxonomy" id="2605258"/>
    <lineage>
        <taxon>Bacteria</taxon>
        <taxon>Bacillati</taxon>
        <taxon>Chloroflexota</taxon>
        <taxon>Caldilineae</taxon>
        <taxon>Caldilineales</taxon>
        <taxon>Caldilineaceae</taxon>
    </lineage>
</organism>
<evidence type="ECO:0000313" key="4">
    <source>
        <dbReference type="EMBL" id="MYD89734.1"/>
    </source>
</evidence>
<dbReference type="CDD" id="cd02650">
    <property type="entry name" value="nuc_hydro_CaPnhB"/>
    <property type="match status" value="1"/>
</dbReference>
<dbReference type="InterPro" id="IPR001910">
    <property type="entry name" value="Inosine/uridine_hydrolase_dom"/>
</dbReference>
<dbReference type="InterPro" id="IPR023186">
    <property type="entry name" value="IUNH"/>
</dbReference>
<protein>
    <submittedName>
        <fullName evidence="4">Nucleoside hydrolase</fullName>
    </submittedName>
</protein>
<comment type="caution">
    <text evidence="4">The sequence shown here is derived from an EMBL/GenBank/DDBJ whole genome shotgun (WGS) entry which is preliminary data.</text>
</comment>
<dbReference type="PANTHER" id="PTHR12304:SF4">
    <property type="entry name" value="URIDINE NUCLEOSIDASE"/>
    <property type="match status" value="1"/>
</dbReference>
<dbReference type="GO" id="GO:0005829">
    <property type="term" value="C:cytosol"/>
    <property type="evidence" value="ECO:0007669"/>
    <property type="project" value="TreeGrafter"/>
</dbReference>